<dbReference type="Gene3D" id="3.40.50.300">
    <property type="entry name" value="P-loop containing nucleotide triphosphate hydrolases"/>
    <property type="match status" value="2"/>
</dbReference>
<evidence type="ECO:0000256" key="4">
    <source>
        <dbReference type="ARBA" id="ARBA00022741"/>
    </source>
</evidence>
<evidence type="ECO:0000256" key="11">
    <source>
        <dbReference type="RuleBase" id="RU003651"/>
    </source>
</evidence>
<evidence type="ECO:0000256" key="3">
    <source>
        <dbReference type="ARBA" id="ARBA00022593"/>
    </source>
</evidence>
<evidence type="ECO:0000313" key="13">
    <source>
        <dbReference type="EMBL" id="KAL3275964.1"/>
    </source>
</evidence>
<evidence type="ECO:0000313" key="14">
    <source>
        <dbReference type="Proteomes" id="UP001516400"/>
    </source>
</evidence>
<feature type="domain" description="AAA+ ATPase" evidence="12">
    <location>
        <begin position="254"/>
        <end position="393"/>
    </location>
</feature>
<dbReference type="InterPro" id="IPR003593">
    <property type="entry name" value="AAA+_ATPase"/>
</dbReference>
<dbReference type="GO" id="GO:0005524">
    <property type="term" value="F:ATP binding"/>
    <property type="evidence" value="ECO:0007669"/>
    <property type="project" value="UniProtKB-KW"/>
</dbReference>
<dbReference type="InterPro" id="IPR027417">
    <property type="entry name" value="P-loop_NTPase"/>
</dbReference>
<dbReference type="EMBL" id="JABFTP020000083">
    <property type="protein sequence ID" value="KAL3275964.1"/>
    <property type="molecule type" value="Genomic_DNA"/>
</dbReference>
<dbReference type="GO" id="GO:0016787">
    <property type="term" value="F:hydrolase activity"/>
    <property type="evidence" value="ECO:0007669"/>
    <property type="project" value="UniProtKB-KW"/>
</dbReference>
<dbReference type="PANTHER" id="PTHR23077:SF9">
    <property type="entry name" value="PEROXISOMAL ATPASE PEX6"/>
    <property type="match status" value="1"/>
</dbReference>
<evidence type="ECO:0000256" key="1">
    <source>
        <dbReference type="ARBA" id="ARBA00004370"/>
    </source>
</evidence>
<comment type="caution">
    <text evidence="13">The sequence shown here is derived from an EMBL/GenBank/DDBJ whole genome shotgun (WGS) entry which is preliminary data.</text>
</comment>
<sequence length="503" mass="56521">MRPAFLIIGKKGCGTEILISSIASKFGMHLYKVITFDVSAHVYAQNETKLKNIFFNAKLCAPCILYMKNFENFEKNNEGQTDERIIEHFTSGLKNLFENNKYPLILFCSSNEENISGRLKREFLEIFKINVLTEEERTKNLEWLLESYGLSYEGDIHEISQKTNSFLFEDLKALVHKAKNINFAGNKGNVLDCDSFSTALDYMQLIYNESIGAPKVPKVQWDDIGGLKEVKEEIIKTINFPLKHPKLLASTGLRRFGILLFGPPGTGKTLLAKAVATECNLCFLSVKGPELLNMYIGQSEENIREVFERARGASPCIIFFDELDSLAPNRGVSGDSGGVMDRVVSQLLAEMDGINEKATVFVIGATNRPDLIDPALLRPGRFDKLLYVGPSIDFESRLSVLKALTRKFQLDEDVNLENVIKICPENISGADFYGICANAWNNAVRRIIQDSENGARDVKNLSGKDVIVEFIDFKKALSSVKPSITEEDLKYFEKLRKEISSNI</sequence>
<accession>A0ABD2NBI4</accession>
<evidence type="ECO:0000256" key="7">
    <source>
        <dbReference type="ARBA" id="ARBA00023136"/>
    </source>
</evidence>
<dbReference type="InterPro" id="IPR015415">
    <property type="entry name" value="Spast_Vps4_C"/>
</dbReference>
<dbReference type="GO" id="GO:0007031">
    <property type="term" value="P:peroxisome organization"/>
    <property type="evidence" value="ECO:0007669"/>
    <property type="project" value="UniProtKB-KW"/>
</dbReference>
<keyword evidence="14" id="KW-1185">Reference proteome</keyword>
<dbReference type="SMART" id="SM00382">
    <property type="entry name" value="AAA"/>
    <property type="match status" value="1"/>
</dbReference>
<evidence type="ECO:0000256" key="8">
    <source>
        <dbReference type="ARBA" id="ARBA00034811"/>
    </source>
</evidence>
<dbReference type="PANTHER" id="PTHR23077">
    <property type="entry name" value="AAA-FAMILY ATPASE"/>
    <property type="match status" value="1"/>
</dbReference>
<evidence type="ECO:0000256" key="2">
    <source>
        <dbReference type="ARBA" id="ARBA00006914"/>
    </source>
</evidence>
<dbReference type="InterPro" id="IPR050168">
    <property type="entry name" value="AAA_ATPase_domain"/>
</dbReference>
<dbReference type="Gene3D" id="1.10.8.60">
    <property type="match status" value="2"/>
</dbReference>
<keyword evidence="7" id="KW-0472">Membrane</keyword>
<dbReference type="Proteomes" id="UP001516400">
    <property type="component" value="Unassembled WGS sequence"/>
</dbReference>
<dbReference type="FunFam" id="3.40.50.300:FF:000109">
    <property type="entry name" value="Peroxisomal biogenesis factor 6"/>
    <property type="match status" value="1"/>
</dbReference>
<dbReference type="InterPro" id="IPR003960">
    <property type="entry name" value="ATPase_AAA_CS"/>
</dbReference>
<dbReference type="Pfam" id="PF00004">
    <property type="entry name" value="AAA"/>
    <property type="match status" value="2"/>
</dbReference>
<dbReference type="Pfam" id="PF09336">
    <property type="entry name" value="Vps4_C"/>
    <property type="match status" value="1"/>
</dbReference>
<gene>
    <name evidence="13" type="ORF">HHI36_020696</name>
</gene>
<dbReference type="InterPro" id="IPR003959">
    <property type="entry name" value="ATPase_AAA_core"/>
</dbReference>
<keyword evidence="6 11" id="KW-0067">ATP-binding</keyword>
<comment type="similarity">
    <text evidence="2 11">Belongs to the AAA ATPase family.</text>
</comment>
<evidence type="ECO:0000256" key="10">
    <source>
        <dbReference type="ARBA" id="ARBA00048778"/>
    </source>
</evidence>
<evidence type="ECO:0000256" key="9">
    <source>
        <dbReference type="ARBA" id="ARBA00034920"/>
    </source>
</evidence>
<organism evidence="13 14">
    <name type="scientific">Cryptolaemus montrouzieri</name>
    <dbReference type="NCBI Taxonomy" id="559131"/>
    <lineage>
        <taxon>Eukaryota</taxon>
        <taxon>Metazoa</taxon>
        <taxon>Ecdysozoa</taxon>
        <taxon>Arthropoda</taxon>
        <taxon>Hexapoda</taxon>
        <taxon>Insecta</taxon>
        <taxon>Pterygota</taxon>
        <taxon>Neoptera</taxon>
        <taxon>Endopterygota</taxon>
        <taxon>Coleoptera</taxon>
        <taxon>Polyphaga</taxon>
        <taxon>Cucujiformia</taxon>
        <taxon>Coccinelloidea</taxon>
        <taxon>Coccinellidae</taxon>
        <taxon>Scymninae</taxon>
        <taxon>Scymnini</taxon>
        <taxon>Cryptolaemus</taxon>
    </lineage>
</organism>
<dbReference type="CDD" id="cd19527">
    <property type="entry name" value="RecA-like_PEX6_r2"/>
    <property type="match status" value="1"/>
</dbReference>
<keyword evidence="5" id="KW-0378">Hydrolase</keyword>
<dbReference type="AlphaFoldDB" id="A0ABD2NBI4"/>
<evidence type="ECO:0000259" key="12">
    <source>
        <dbReference type="SMART" id="SM00382"/>
    </source>
</evidence>
<comment type="catalytic activity">
    <reaction evidence="10">
        <text>ATP + H2O = ADP + phosphate + H(+)</text>
        <dbReference type="Rhea" id="RHEA:13065"/>
        <dbReference type="ChEBI" id="CHEBI:15377"/>
        <dbReference type="ChEBI" id="CHEBI:15378"/>
        <dbReference type="ChEBI" id="CHEBI:30616"/>
        <dbReference type="ChEBI" id="CHEBI:43474"/>
        <dbReference type="ChEBI" id="CHEBI:456216"/>
    </reaction>
    <physiologicalReaction direction="left-to-right" evidence="10">
        <dbReference type="Rhea" id="RHEA:13066"/>
    </physiologicalReaction>
</comment>
<reference evidence="13 14" key="1">
    <citation type="journal article" date="2021" name="BMC Biol.">
        <title>Horizontally acquired antibacterial genes associated with adaptive radiation of ladybird beetles.</title>
        <authorList>
            <person name="Li H.S."/>
            <person name="Tang X.F."/>
            <person name="Huang Y.H."/>
            <person name="Xu Z.Y."/>
            <person name="Chen M.L."/>
            <person name="Du X.Y."/>
            <person name="Qiu B.Y."/>
            <person name="Chen P.T."/>
            <person name="Zhang W."/>
            <person name="Slipinski A."/>
            <person name="Escalona H.E."/>
            <person name="Waterhouse R.M."/>
            <person name="Zwick A."/>
            <person name="Pang H."/>
        </authorList>
    </citation>
    <scope>NUCLEOTIDE SEQUENCE [LARGE SCALE GENOMIC DNA]</scope>
    <source>
        <strain evidence="13">SYSU2018</strain>
    </source>
</reference>
<dbReference type="SUPFAM" id="SSF52540">
    <property type="entry name" value="P-loop containing nucleoside triphosphate hydrolases"/>
    <property type="match status" value="2"/>
</dbReference>
<dbReference type="GO" id="GO:0016020">
    <property type="term" value="C:membrane"/>
    <property type="evidence" value="ECO:0007669"/>
    <property type="project" value="UniProtKB-SubCell"/>
</dbReference>
<keyword evidence="3" id="KW-0962">Peroxisome biogenesis</keyword>
<keyword evidence="4 11" id="KW-0547">Nucleotide-binding</keyword>
<dbReference type="PROSITE" id="PS00674">
    <property type="entry name" value="AAA"/>
    <property type="match status" value="1"/>
</dbReference>
<comment type="subcellular location">
    <subcellularLocation>
        <location evidence="1">Membrane</location>
    </subcellularLocation>
</comment>
<name>A0ABD2NBI4_9CUCU</name>
<evidence type="ECO:0000256" key="6">
    <source>
        <dbReference type="ARBA" id="ARBA00022840"/>
    </source>
</evidence>
<dbReference type="InterPro" id="IPR047533">
    <property type="entry name" value="RecA-like_PEX6_r2"/>
</dbReference>
<evidence type="ECO:0000256" key="5">
    <source>
        <dbReference type="ARBA" id="ARBA00022801"/>
    </source>
</evidence>
<proteinExistence type="inferred from homology"/>
<protein>
    <recommendedName>
        <fullName evidence="8">Peroxisomal ATPase PEX6</fullName>
    </recommendedName>
    <alternativeName>
        <fullName evidence="9">Peroxin-6</fullName>
    </alternativeName>
</protein>